<organism evidence="2 3">
    <name type="scientific">Glossina brevipalpis</name>
    <dbReference type="NCBI Taxonomy" id="37001"/>
    <lineage>
        <taxon>Eukaryota</taxon>
        <taxon>Metazoa</taxon>
        <taxon>Ecdysozoa</taxon>
        <taxon>Arthropoda</taxon>
        <taxon>Hexapoda</taxon>
        <taxon>Insecta</taxon>
        <taxon>Pterygota</taxon>
        <taxon>Neoptera</taxon>
        <taxon>Endopterygota</taxon>
        <taxon>Diptera</taxon>
        <taxon>Brachycera</taxon>
        <taxon>Muscomorpha</taxon>
        <taxon>Hippoboscoidea</taxon>
        <taxon>Glossinidae</taxon>
        <taxon>Glossina</taxon>
    </lineage>
</organism>
<evidence type="ECO:0000256" key="1">
    <source>
        <dbReference type="SAM" id="Phobius"/>
    </source>
</evidence>
<proteinExistence type="predicted"/>
<accession>A0A1A9WZR0</accession>
<reference evidence="2" key="2">
    <citation type="submission" date="2020-05" db="UniProtKB">
        <authorList>
            <consortium name="EnsemblMetazoa"/>
        </authorList>
    </citation>
    <scope>IDENTIFICATION</scope>
    <source>
        <strain evidence="2">IAEA</strain>
    </source>
</reference>
<dbReference type="EnsemblMetazoa" id="GBRI038813-RA">
    <property type="protein sequence ID" value="GBRI038813-PA"/>
    <property type="gene ID" value="GBRI038813"/>
</dbReference>
<feature type="transmembrane region" description="Helical" evidence="1">
    <location>
        <begin position="89"/>
        <end position="110"/>
    </location>
</feature>
<dbReference type="AlphaFoldDB" id="A0A1A9WZR0"/>
<feature type="transmembrane region" description="Helical" evidence="1">
    <location>
        <begin position="50"/>
        <end position="77"/>
    </location>
</feature>
<evidence type="ECO:0000313" key="2">
    <source>
        <dbReference type="EnsemblMetazoa" id="GBRI038813-PA"/>
    </source>
</evidence>
<sequence length="173" mass="18041">MFVVFVLTVRVAPLNMTIIIFTKNIGPLVLPAVTTEPVAVPLLALLASPALLALFAWLLFAIFGFSADGAAAAVGVAEPLPSAVAAEPLLLLIVFVLLAATFCAVTVVAVPGAVTTAAAVDDGGCGVPIFSLLIPQPLHAQLSSNEISRDPENDPINTKEFMFSFPALRYEKI</sequence>
<keyword evidence="1" id="KW-1133">Transmembrane helix</keyword>
<keyword evidence="1" id="KW-0472">Membrane</keyword>
<keyword evidence="1" id="KW-0812">Transmembrane</keyword>
<protein>
    <submittedName>
        <fullName evidence="2">Uncharacterized protein</fullName>
    </submittedName>
</protein>
<dbReference type="VEuPathDB" id="VectorBase:GBRI038813"/>
<evidence type="ECO:0000313" key="3">
    <source>
        <dbReference type="Proteomes" id="UP000091820"/>
    </source>
</evidence>
<keyword evidence="3" id="KW-1185">Reference proteome</keyword>
<name>A0A1A9WZR0_9MUSC</name>
<reference evidence="3" key="1">
    <citation type="submission" date="2014-03" db="EMBL/GenBank/DDBJ databases">
        <authorList>
            <person name="Aksoy S."/>
            <person name="Warren W."/>
            <person name="Wilson R.K."/>
        </authorList>
    </citation>
    <scope>NUCLEOTIDE SEQUENCE [LARGE SCALE GENOMIC DNA]</scope>
    <source>
        <strain evidence="3">IAEA</strain>
    </source>
</reference>
<dbReference type="Proteomes" id="UP000091820">
    <property type="component" value="Unassembled WGS sequence"/>
</dbReference>